<dbReference type="PANTHER" id="PTHR43674:SF16">
    <property type="entry name" value="CARBON-NITROGEN FAMILY, PUTATIVE (AFU_ORTHOLOGUE AFUA_5G02350)-RELATED"/>
    <property type="match status" value="1"/>
</dbReference>
<evidence type="ECO:0000256" key="2">
    <source>
        <dbReference type="SAM" id="MobiDB-lite"/>
    </source>
</evidence>
<dbReference type="InterPro" id="IPR036526">
    <property type="entry name" value="C-N_Hydrolase_sf"/>
</dbReference>
<keyword evidence="5" id="KW-1185">Reference proteome</keyword>
<dbReference type="CDD" id="cd07585">
    <property type="entry name" value="nitrilase_7"/>
    <property type="match status" value="1"/>
</dbReference>
<dbReference type="GO" id="GO:0016811">
    <property type="term" value="F:hydrolase activity, acting on carbon-nitrogen (but not peptide) bonds, in linear amides"/>
    <property type="evidence" value="ECO:0007669"/>
    <property type="project" value="TreeGrafter"/>
</dbReference>
<protein>
    <submittedName>
        <fullName evidence="4">Nitrilase</fullName>
    </submittedName>
</protein>
<dbReference type="SUPFAM" id="SSF56317">
    <property type="entry name" value="Carbon-nitrogen hydrolase"/>
    <property type="match status" value="1"/>
</dbReference>
<evidence type="ECO:0000256" key="1">
    <source>
        <dbReference type="ARBA" id="ARBA00022801"/>
    </source>
</evidence>
<dbReference type="OrthoDB" id="9811121at2"/>
<dbReference type="InterPro" id="IPR050345">
    <property type="entry name" value="Aliph_Amidase/BUP"/>
</dbReference>
<feature type="region of interest" description="Disordered" evidence="2">
    <location>
        <begin position="276"/>
        <end position="309"/>
    </location>
</feature>
<keyword evidence="1" id="KW-0378">Hydrolase</keyword>
<evidence type="ECO:0000259" key="3">
    <source>
        <dbReference type="PROSITE" id="PS50263"/>
    </source>
</evidence>
<dbReference type="Gene3D" id="3.60.110.10">
    <property type="entry name" value="Carbon-nitrogen hydrolase"/>
    <property type="match status" value="1"/>
</dbReference>
<dbReference type="RefSeq" id="WP_152944939.1">
    <property type="nucleotide sequence ID" value="NZ_WHYR01000003.1"/>
</dbReference>
<evidence type="ECO:0000313" key="4">
    <source>
        <dbReference type="EMBL" id="MQL51026.1"/>
    </source>
</evidence>
<feature type="domain" description="CN hydrolase" evidence="3">
    <location>
        <begin position="4"/>
        <end position="242"/>
    </location>
</feature>
<proteinExistence type="predicted"/>
<evidence type="ECO:0000313" key="5">
    <source>
        <dbReference type="Proteomes" id="UP000441717"/>
    </source>
</evidence>
<dbReference type="EMBL" id="WHYR01000003">
    <property type="protein sequence ID" value="MQL51026.1"/>
    <property type="molecule type" value="Genomic_DNA"/>
</dbReference>
<comment type="caution">
    <text evidence="4">The sequence shown here is derived from an EMBL/GenBank/DDBJ whole genome shotgun (WGS) entry which is preliminary data.</text>
</comment>
<dbReference type="Proteomes" id="UP000441717">
    <property type="component" value="Unassembled WGS sequence"/>
</dbReference>
<dbReference type="PANTHER" id="PTHR43674">
    <property type="entry name" value="NITRILASE C965.09-RELATED"/>
    <property type="match status" value="1"/>
</dbReference>
<gene>
    <name evidence="4" type="ORF">GFC01_01825</name>
</gene>
<sequence length="309" mass="34123">MKDLRIGLVQMQVTIGDVKTNRQKMAAFVEEAAGKGVEAICFPELCLQGYNREKAGDYAEPVPGESTLFFSRLARSHNMIILAGMAETSGRGNPYITQVVAYPDGRIDRYRKTHLGRSERPYFTPGDSLPVFETERVRFGVEICWDLHFPEVTTVLSLKGAEVIFAPHASPTIVGDRRDIWLKYLSARAYDNTVFVAACNLVGAAGENQQFCGGALVIDPKGNVIAEDFLGREGLLVVDLKAELLNTIRQGRARTMRHSFYLLSRRPELYRPLVEQETAEKKGGKGSPGLYAGNNFVTRDCPSAGDSKA</sequence>
<dbReference type="AlphaFoldDB" id="A0A6N7IM26"/>
<dbReference type="InterPro" id="IPR003010">
    <property type="entry name" value="C-N_Hydrolase"/>
</dbReference>
<organism evidence="4 5">
    <name type="scientific">Desulfofundulus thermobenzoicus</name>
    <dbReference type="NCBI Taxonomy" id="29376"/>
    <lineage>
        <taxon>Bacteria</taxon>
        <taxon>Bacillati</taxon>
        <taxon>Bacillota</taxon>
        <taxon>Clostridia</taxon>
        <taxon>Eubacteriales</taxon>
        <taxon>Peptococcaceae</taxon>
        <taxon>Desulfofundulus</taxon>
    </lineage>
</organism>
<dbReference type="PROSITE" id="PS50263">
    <property type="entry name" value="CN_HYDROLASE"/>
    <property type="match status" value="1"/>
</dbReference>
<reference evidence="4 5" key="1">
    <citation type="submission" date="2019-10" db="EMBL/GenBank/DDBJ databases">
        <title>Comparative genomics of sulfur disproportionating microorganisms.</title>
        <authorList>
            <person name="Ward L.M."/>
            <person name="Bertran E."/>
            <person name="Johnston D."/>
        </authorList>
    </citation>
    <scope>NUCLEOTIDE SEQUENCE [LARGE SCALE GENOMIC DNA]</scope>
    <source>
        <strain evidence="4 5">DSM 14055</strain>
    </source>
</reference>
<accession>A0A6N7IM26</accession>
<name>A0A6N7IM26_9FIRM</name>
<dbReference type="Pfam" id="PF00795">
    <property type="entry name" value="CN_hydrolase"/>
    <property type="match status" value="1"/>
</dbReference>